<feature type="signal peptide" evidence="5">
    <location>
        <begin position="1"/>
        <end position="24"/>
    </location>
</feature>
<name>A0A2P4X6D2_9STRA</name>
<dbReference type="AlphaFoldDB" id="A0A2P4X6D2"/>
<accession>A0A2P4X6D2</accession>
<dbReference type="OrthoDB" id="10570589at2759"/>
<keyword evidence="3 5" id="KW-0964">Secreted</keyword>
<evidence type="ECO:0000313" key="7">
    <source>
        <dbReference type="Proteomes" id="UP000237271"/>
    </source>
</evidence>
<evidence type="ECO:0000256" key="4">
    <source>
        <dbReference type="ARBA" id="ARBA00022729"/>
    </source>
</evidence>
<dbReference type="EMBL" id="NCKW01016298">
    <property type="protein sequence ID" value="POM61117.1"/>
    <property type="molecule type" value="Genomic_DNA"/>
</dbReference>
<sequence>MRFNNFALLVAFATLIIFFDGASSSDLQHSKIEHTHALLSSNVVPTKRLLRGADEERATGNAGIVTVVADLIKWNYQHLLRNRKVAALIKKNASFDEMYKAGVRPSQYFDGLHLSKLFDSKAKAHAAKFGDLIEDITDSRYILFKDYKKFTQEKLRNGIRYGQA</sequence>
<comment type="function">
    <text evidence="5">Effector that suppresses plant defense responses during pathogen infection.</text>
</comment>
<evidence type="ECO:0000313" key="6">
    <source>
        <dbReference type="EMBL" id="POM61117.1"/>
    </source>
</evidence>
<feature type="chain" id="PRO_5044998396" description="RxLR effector protein" evidence="5">
    <location>
        <begin position="25"/>
        <end position="164"/>
    </location>
</feature>
<evidence type="ECO:0000256" key="2">
    <source>
        <dbReference type="ARBA" id="ARBA00010400"/>
    </source>
</evidence>
<protein>
    <recommendedName>
        <fullName evidence="5">RxLR effector protein</fullName>
    </recommendedName>
</protein>
<dbReference type="Proteomes" id="UP000237271">
    <property type="component" value="Unassembled WGS sequence"/>
</dbReference>
<evidence type="ECO:0000256" key="1">
    <source>
        <dbReference type="ARBA" id="ARBA00004613"/>
    </source>
</evidence>
<comment type="similarity">
    <text evidence="2 5">Belongs to the RxLR effector family.</text>
</comment>
<reference evidence="6 7" key="1">
    <citation type="journal article" date="2017" name="Genome Biol. Evol.">
        <title>Phytophthora megakarya and P. palmivora, closely related causal agents of cacao black pod rot, underwent increases in genome sizes and gene numbers by different mechanisms.</title>
        <authorList>
            <person name="Ali S.S."/>
            <person name="Shao J."/>
            <person name="Lary D.J."/>
            <person name="Kronmiller B."/>
            <person name="Shen D."/>
            <person name="Strem M.D."/>
            <person name="Amoako-Attah I."/>
            <person name="Akrofi A.Y."/>
            <person name="Begoude B.A."/>
            <person name="Ten Hoopen G.M."/>
            <person name="Coulibaly K."/>
            <person name="Kebe B.I."/>
            <person name="Melnick R.L."/>
            <person name="Guiltinan M.J."/>
            <person name="Tyler B.M."/>
            <person name="Meinhardt L.W."/>
            <person name="Bailey B.A."/>
        </authorList>
    </citation>
    <scope>NUCLEOTIDE SEQUENCE [LARGE SCALE GENOMIC DNA]</scope>
    <source>
        <strain evidence="7">sbr112.9</strain>
    </source>
</reference>
<comment type="caution">
    <text evidence="6">The sequence shown here is derived from an EMBL/GenBank/DDBJ whole genome shotgun (WGS) entry which is preliminary data.</text>
</comment>
<comment type="subcellular location">
    <subcellularLocation>
        <location evidence="1 5">Secreted</location>
    </subcellularLocation>
</comment>
<gene>
    <name evidence="6" type="ORF">PHPALM_29918</name>
</gene>
<dbReference type="Pfam" id="PF16810">
    <property type="entry name" value="RXLR"/>
    <property type="match status" value="1"/>
</dbReference>
<dbReference type="InterPro" id="IPR031825">
    <property type="entry name" value="RXLR"/>
</dbReference>
<evidence type="ECO:0000256" key="5">
    <source>
        <dbReference type="RuleBase" id="RU367124"/>
    </source>
</evidence>
<keyword evidence="7" id="KW-1185">Reference proteome</keyword>
<keyword evidence="4 5" id="KW-0732">Signal</keyword>
<comment type="domain">
    <text evidence="5">The RxLR-dEER motif acts to carry the protein into the host cell cytoplasm through binding to cell surface phosphatidylinositol-3-phosphate.</text>
</comment>
<proteinExistence type="inferred from homology"/>
<evidence type="ECO:0000256" key="3">
    <source>
        <dbReference type="ARBA" id="ARBA00022525"/>
    </source>
</evidence>
<organism evidence="6 7">
    <name type="scientific">Phytophthora palmivora</name>
    <dbReference type="NCBI Taxonomy" id="4796"/>
    <lineage>
        <taxon>Eukaryota</taxon>
        <taxon>Sar</taxon>
        <taxon>Stramenopiles</taxon>
        <taxon>Oomycota</taxon>
        <taxon>Peronosporomycetes</taxon>
        <taxon>Peronosporales</taxon>
        <taxon>Peronosporaceae</taxon>
        <taxon>Phytophthora</taxon>
    </lineage>
</organism>